<dbReference type="KEGG" id="trr:M419DRAFT_92291"/>
<gene>
    <name evidence="1" type="ORF">M419DRAFT_92291</name>
</gene>
<evidence type="ECO:0000313" key="1">
    <source>
        <dbReference type="EMBL" id="ETR97171.1"/>
    </source>
</evidence>
<dbReference type="AlphaFoldDB" id="A0A024RYY1"/>
<name>A0A024RYY1_HYPJR</name>
<proteinExistence type="predicted"/>
<reference evidence="2" key="1">
    <citation type="journal article" date="2013" name="Ind. Biotechnol.">
        <title>Comparative genomics analysis of Trichoderma reesei strains.</title>
        <authorList>
            <person name="Koike H."/>
            <person name="Aerts A."/>
            <person name="LaButti K."/>
            <person name="Grigoriev I.V."/>
            <person name="Baker S.E."/>
        </authorList>
    </citation>
    <scope>NUCLEOTIDE SEQUENCE [LARGE SCALE GENOMIC DNA]</scope>
    <source>
        <strain evidence="2">ATCC 56765 / BCRC 32924 / NRRL 11460 / Rut C-30</strain>
    </source>
</reference>
<dbReference type="HOGENOM" id="CLU_2373074_0_0_1"/>
<evidence type="ECO:0000313" key="2">
    <source>
        <dbReference type="Proteomes" id="UP000024376"/>
    </source>
</evidence>
<organism evidence="1 2">
    <name type="scientific">Hypocrea jecorina (strain ATCC 56765 / BCRC 32924 / NRRL 11460 / Rut C-30)</name>
    <name type="common">Trichoderma reesei</name>
    <dbReference type="NCBI Taxonomy" id="1344414"/>
    <lineage>
        <taxon>Eukaryota</taxon>
        <taxon>Fungi</taxon>
        <taxon>Dikarya</taxon>
        <taxon>Ascomycota</taxon>
        <taxon>Pezizomycotina</taxon>
        <taxon>Sordariomycetes</taxon>
        <taxon>Hypocreomycetidae</taxon>
        <taxon>Hypocreales</taxon>
        <taxon>Hypocreaceae</taxon>
        <taxon>Trichoderma</taxon>
    </lineage>
</organism>
<dbReference type="Proteomes" id="UP000024376">
    <property type="component" value="Unassembled WGS sequence"/>
</dbReference>
<sequence>MALAEKGNSSRLNVQLFPRNKMAWGRYLSSKQYSLQSETIKKLLLSLSSSLLNFDSKWAVSGTTSPYEALVAIYSISHLNCKVALLLLSSSGWDV</sequence>
<protein>
    <submittedName>
        <fullName evidence="1">Uncharacterized protein</fullName>
    </submittedName>
</protein>
<accession>A0A024RYY1</accession>
<dbReference type="EMBL" id="KI911176">
    <property type="protein sequence ID" value="ETR97171.1"/>
    <property type="molecule type" value="Genomic_DNA"/>
</dbReference>